<dbReference type="InterPro" id="IPR036291">
    <property type="entry name" value="NAD(P)-bd_dom_sf"/>
</dbReference>
<dbReference type="Pfam" id="PF08240">
    <property type="entry name" value="ADH_N"/>
    <property type="match status" value="1"/>
</dbReference>
<reference evidence="4 5" key="1">
    <citation type="submission" date="2017-06" db="EMBL/GenBank/DDBJ databases">
        <authorList>
            <person name="Kim H.J."/>
            <person name="Triplett B.A."/>
        </authorList>
    </citation>
    <scope>NUCLEOTIDE SEQUENCE [LARGE SCALE GENOMIC DNA]</scope>
    <source>
        <strain evidence="4 5">DSM 44272</strain>
    </source>
</reference>
<sequence>MRAVQITRFGGPEVLDIVDLPDPTPGPGQKLYEVQAAGVNFADTHQIENSYLAAQELPLVPGAEFVGTPVGGGQRVVGLLDGGGYAEKAVAHDVLTWPVPDGVSDEQALAVVLQGATAWHLLRTSAHMAEGESVVVIAGAGGVGSLAVQLARHWGAGRVIATASSPEKRALAEDLGAHATVDPALADDDPKTFTGALREANGGKPVDIVLEMTGGNVFAGSLSALAPFGRLVTYGMAARQETTAVPPGALMQKSRAVIGFWLAHCMARPRMLDAAMNELLPMVADGVLKPVVGGRYPLSNVRDAHQDLLARRTTGKLVLDPAR</sequence>
<dbReference type="Proteomes" id="UP000198403">
    <property type="component" value="Unassembled WGS sequence"/>
</dbReference>
<evidence type="ECO:0000313" key="5">
    <source>
        <dbReference type="Proteomes" id="UP000198403"/>
    </source>
</evidence>
<dbReference type="CDD" id="cd08241">
    <property type="entry name" value="QOR1"/>
    <property type="match status" value="1"/>
</dbReference>
<keyword evidence="1" id="KW-0521">NADP</keyword>
<proteinExistence type="predicted"/>
<dbReference type="OrthoDB" id="9805883at2"/>
<dbReference type="InterPro" id="IPR013149">
    <property type="entry name" value="ADH-like_C"/>
</dbReference>
<evidence type="ECO:0000259" key="3">
    <source>
        <dbReference type="SMART" id="SM00829"/>
    </source>
</evidence>
<dbReference type="InterPro" id="IPR013154">
    <property type="entry name" value="ADH-like_N"/>
</dbReference>
<accession>A0A238V4L6</accession>
<dbReference type="PANTHER" id="PTHR48106">
    <property type="entry name" value="QUINONE OXIDOREDUCTASE PIG3-RELATED"/>
    <property type="match status" value="1"/>
</dbReference>
<dbReference type="SUPFAM" id="SSF50129">
    <property type="entry name" value="GroES-like"/>
    <property type="match status" value="1"/>
</dbReference>
<evidence type="ECO:0000313" key="4">
    <source>
        <dbReference type="EMBL" id="SNR29034.1"/>
    </source>
</evidence>
<dbReference type="RefSeq" id="WP_089334896.1">
    <property type="nucleotide sequence ID" value="NZ_FZNO01000002.1"/>
</dbReference>
<dbReference type="AlphaFoldDB" id="A0A238V4L6"/>
<dbReference type="Gene3D" id="3.90.180.10">
    <property type="entry name" value="Medium-chain alcohol dehydrogenases, catalytic domain"/>
    <property type="match status" value="1"/>
</dbReference>
<feature type="domain" description="Enoyl reductase (ER)" evidence="3">
    <location>
        <begin position="10"/>
        <end position="319"/>
    </location>
</feature>
<dbReference type="Pfam" id="PF00107">
    <property type="entry name" value="ADH_zinc_N"/>
    <property type="match status" value="1"/>
</dbReference>
<dbReference type="GO" id="GO:0016651">
    <property type="term" value="F:oxidoreductase activity, acting on NAD(P)H"/>
    <property type="evidence" value="ECO:0007669"/>
    <property type="project" value="TreeGrafter"/>
</dbReference>
<dbReference type="InterPro" id="IPR020843">
    <property type="entry name" value="ER"/>
</dbReference>
<dbReference type="GO" id="GO:0070402">
    <property type="term" value="F:NADPH binding"/>
    <property type="evidence" value="ECO:0007669"/>
    <property type="project" value="TreeGrafter"/>
</dbReference>
<dbReference type="EMBL" id="FZNO01000002">
    <property type="protein sequence ID" value="SNR29034.1"/>
    <property type="molecule type" value="Genomic_DNA"/>
</dbReference>
<protein>
    <submittedName>
        <fullName evidence="4">NADPH2:quinone reductase</fullName>
    </submittedName>
</protein>
<organism evidence="4 5">
    <name type="scientific">Blastococcus mobilis</name>
    <dbReference type="NCBI Taxonomy" id="1938746"/>
    <lineage>
        <taxon>Bacteria</taxon>
        <taxon>Bacillati</taxon>
        <taxon>Actinomycetota</taxon>
        <taxon>Actinomycetes</taxon>
        <taxon>Geodermatophilales</taxon>
        <taxon>Geodermatophilaceae</taxon>
        <taxon>Blastococcus</taxon>
    </lineage>
</organism>
<keyword evidence="2" id="KW-0560">Oxidoreductase</keyword>
<evidence type="ECO:0000256" key="2">
    <source>
        <dbReference type="ARBA" id="ARBA00023002"/>
    </source>
</evidence>
<gene>
    <name evidence="4" type="ORF">SAMN06272737_1021</name>
</gene>
<keyword evidence="5" id="KW-1185">Reference proteome</keyword>
<name>A0A238V4L6_9ACTN</name>
<dbReference type="SUPFAM" id="SSF51735">
    <property type="entry name" value="NAD(P)-binding Rossmann-fold domains"/>
    <property type="match status" value="1"/>
</dbReference>
<dbReference type="Gene3D" id="3.40.50.720">
    <property type="entry name" value="NAD(P)-binding Rossmann-like Domain"/>
    <property type="match status" value="1"/>
</dbReference>
<evidence type="ECO:0000256" key="1">
    <source>
        <dbReference type="ARBA" id="ARBA00022857"/>
    </source>
</evidence>
<dbReference type="InterPro" id="IPR011032">
    <property type="entry name" value="GroES-like_sf"/>
</dbReference>
<dbReference type="SMART" id="SM00829">
    <property type="entry name" value="PKS_ER"/>
    <property type="match status" value="1"/>
</dbReference>